<name>A0ACB5SEK3_9PEZI</name>
<gene>
    <name evidence="1" type="primary">g7776</name>
    <name evidence="1" type="ORF">NpPPO83_00007776</name>
</gene>
<comment type="caution">
    <text evidence="1">The sequence shown here is derived from an EMBL/GenBank/DDBJ whole genome shotgun (WGS) entry which is preliminary data.</text>
</comment>
<dbReference type="EMBL" id="BSXG01000077">
    <property type="protein sequence ID" value="GME36919.1"/>
    <property type="molecule type" value="Genomic_DNA"/>
</dbReference>
<organism evidence="1 2">
    <name type="scientific">Neofusicoccum parvum</name>
    <dbReference type="NCBI Taxonomy" id="310453"/>
    <lineage>
        <taxon>Eukaryota</taxon>
        <taxon>Fungi</taxon>
        <taxon>Dikarya</taxon>
        <taxon>Ascomycota</taxon>
        <taxon>Pezizomycotina</taxon>
        <taxon>Dothideomycetes</taxon>
        <taxon>Dothideomycetes incertae sedis</taxon>
        <taxon>Botryosphaeriales</taxon>
        <taxon>Botryosphaeriaceae</taxon>
        <taxon>Neofusicoccum</taxon>
    </lineage>
</organism>
<sequence length="411" mass="44826">MDRQPADDDDNDNDNDQWLPETWPPTTFPPLPLQYTQGFDVDFRWGANWFDDQPAAAETADPVATDPSAPQLTTWPALQDVCPQIPEHAVTTTDCWMQDSQISPAVPDFSPTTINPSSTLNQPATASPLQPPFQQSDPAPEPTASSPKKRKKKAHHHHHHHHHSSSPSPPPAAETQRTPRPRKAKAPIRRHSSQASSAPTSTTTTTTTTTASSSQPAPPPRAAAPPHSNASSASAPSTTHNTPAYHHHRVPHAFPSRSTSPTHGGIEIEYGEASARVPHKAVEKKYREGIKAMFRRLSAAIPGLHDDDRPDDVPAFLLEEGERGGRGGGAAAKARLTKAGIIQRAIEYIRELEGEKREVEAGYERVVGENERLRREVEGLRREVEEERRRQGGFGGGGFPYAGGWMGEGFG</sequence>
<keyword evidence="2" id="KW-1185">Reference proteome</keyword>
<dbReference type="Proteomes" id="UP001165186">
    <property type="component" value="Unassembled WGS sequence"/>
</dbReference>
<evidence type="ECO:0000313" key="1">
    <source>
        <dbReference type="EMBL" id="GME36919.1"/>
    </source>
</evidence>
<evidence type="ECO:0000313" key="2">
    <source>
        <dbReference type="Proteomes" id="UP001165186"/>
    </source>
</evidence>
<proteinExistence type="predicted"/>
<protein>
    <submittedName>
        <fullName evidence="1">Uncharacterized protein LTHEOB_7133</fullName>
    </submittedName>
</protein>
<reference evidence="1" key="1">
    <citation type="submission" date="2024-09" db="EMBL/GenBank/DDBJ databases">
        <title>Draft Genome Sequences of Neofusicoccum parvum.</title>
        <authorList>
            <person name="Ashida A."/>
            <person name="Camagna M."/>
            <person name="Tanaka A."/>
            <person name="Takemoto D."/>
        </authorList>
    </citation>
    <scope>NUCLEOTIDE SEQUENCE</scope>
    <source>
        <strain evidence="1">PPO83</strain>
    </source>
</reference>
<accession>A0ACB5SEK3</accession>